<evidence type="ECO:0000256" key="1">
    <source>
        <dbReference type="ARBA" id="ARBA00004191"/>
    </source>
</evidence>
<keyword evidence="3" id="KW-0134">Cell wall</keyword>
<protein>
    <submittedName>
        <fullName evidence="9">Polygalacturonase</fullName>
    </submittedName>
</protein>
<evidence type="ECO:0000256" key="2">
    <source>
        <dbReference type="ARBA" id="ARBA00008834"/>
    </source>
</evidence>
<keyword evidence="10" id="KW-1185">Reference proteome</keyword>
<dbReference type="PANTHER" id="PTHR31375">
    <property type="match status" value="1"/>
</dbReference>
<keyword evidence="6 8" id="KW-0326">Glycosidase</keyword>
<gene>
    <name evidence="9" type="ORF">PHJA_000430900</name>
</gene>
<evidence type="ECO:0000256" key="7">
    <source>
        <dbReference type="ARBA" id="ARBA00023316"/>
    </source>
</evidence>
<proteinExistence type="inferred from homology"/>
<keyword evidence="5 8" id="KW-0378">Hydrolase</keyword>
<evidence type="ECO:0000313" key="10">
    <source>
        <dbReference type="Proteomes" id="UP000653305"/>
    </source>
</evidence>
<dbReference type="EMBL" id="BMAC01000054">
    <property type="protein sequence ID" value="GFP82878.1"/>
    <property type="molecule type" value="Genomic_DNA"/>
</dbReference>
<dbReference type="OrthoDB" id="187139at2759"/>
<dbReference type="AlphaFoldDB" id="A0A830BCQ2"/>
<dbReference type="GO" id="GO:0005975">
    <property type="term" value="P:carbohydrate metabolic process"/>
    <property type="evidence" value="ECO:0007669"/>
    <property type="project" value="InterPro"/>
</dbReference>
<reference evidence="9" key="1">
    <citation type="submission" date="2020-07" db="EMBL/GenBank/DDBJ databases">
        <title>Ethylene signaling mediates host invasion by parasitic plants.</title>
        <authorList>
            <person name="Yoshida S."/>
        </authorList>
    </citation>
    <scope>NUCLEOTIDE SEQUENCE</scope>
    <source>
        <strain evidence="9">Okayama</strain>
    </source>
</reference>
<comment type="subcellular location">
    <subcellularLocation>
        <location evidence="1">Secreted</location>
        <location evidence="1">Cell wall</location>
    </subcellularLocation>
</comment>
<evidence type="ECO:0000313" key="9">
    <source>
        <dbReference type="EMBL" id="GFP82878.1"/>
    </source>
</evidence>
<comment type="similarity">
    <text evidence="2 8">Belongs to the glycosyl hydrolase 28 family.</text>
</comment>
<dbReference type="Pfam" id="PF00295">
    <property type="entry name" value="Glyco_hydro_28"/>
    <property type="match status" value="1"/>
</dbReference>
<dbReference type="Proteomes" id="UP000653305">
    <property type="component" value="Unassembled WGS sequence"/>
</dbReference>
<sequence>MGRSSDIRILNSVIATGDDCISTGPGTSSVNITGNFCGHGHGISIRSLGGSKGDQDVSLITVKNCTLTDTLNGLRIKTFAPSEPLTVSTISYQQIIMKSVEIQIYLVQHYFPSKSCPKVYITRLNLFRSSNCTL</sequence>
<evidence type="ECO:0000256" key="3">
    <source>
        <dbReference type="ARBA" id="ARBA00022512"/>
    </source>
</evidence>
<dbReference type="Gene3D" id="2.160.20.10">
    <property type="entry name" value="Single-stranded right-handed beta-helix, Pectin lyase-like"/>
    <property type="match status" value="1"/>
</dbReference>
<keyword evidence="4" id="KW-0964">Secreted</keyword>
<dbReference type="InterPro" id="IPR000743">
    <property type="entry name" value="Glyco_hydro_28"/>
</dbReference>
<dbReference type="InterPro" id="IPR012334">
    <property type="entry name" value="Pectin_lyas_fold"/>
</dbReference>
<organism evidence="9 10">
    <name type="scientific">Phtheirospermum japonicum</name>
    <dbReference type="NCBI Taxonomy" id="374723"/>
    <lineage>
        <taxon>Eukaryota</taxon>
        <taxon>Viridiplantae</taxon>
        <taxon>Streptophyta</taxon>
        <taxon>Embryophyta</taxon>
        <taxon>Tracheophyta</taxon>
        <taxon>Spermatophyta</taxon>
        <taxon>Magnoliopsida</taxon>
        <taxon>eudicotyledons</taxon>
        <taxon>Gunneridae</taxon>
        <taxon>Pentapetalae</taxon>
        <taxon>asterids</taxon>
        <taxon>lamiids</taxon>
        <taxon>Lamiales</taxon>
        <taxon>Orobanchaceae</taxon>
        <taxon>Orobanchaceae incertae sedis</taxon>
        <taxon>Phtheirospermum</taxon>
    </lineage>
</organism>
<evidence type="ECO:0000256" key="6">
    <source>
        <dbReference type="ARBA" id="ARBA00023295"/>
    </source>
</evidence>
<evidence type="ECO:0000256" key="5">
    <source>
        <dbReference type="ARBA" id="ARBA00022801"/>
    </source>
</evidence>
<evidence type="ECO:0000256" key="8">
    <source>
        <dbReference type="RuleBase" id="RU361169"/>
    </source>
</evidence>
<dbReference type="GO" id="GO:0004650">
    <property type="term" value="F:polygalacturonase activity"/>
    <property type="evidence" value="ECO:0007669"/>
    <property type="project" value="InterPro"/>
</dbReference>
<keyword evidence="7" id="KW-0961">Cell wall biogenesis/degradation</keyword>
<name>A0A830BCQ2_9LAMI</name>
<accession>A0A830BCQ2</accession>
<evidence type="ECO:0000256" key="4">
    <source>
        <dbReference type="ARBA" id="ARBA00022525"/>
    </source>
</evidence>
<dbReference type="InterPro" id="IPR011050">
    <property type="entry name" value="Pectin_lyase_fold/virulence"/>
</dbReference>
<comment type="caution">
    <text evidence="9">The sequence shown here is derived from an EMBL/GenBank/DDBJ whole genome shotgun (WGS) entry which is preliminary data.</text>
</comment>
<dbReference type="SUPFAM" id="SSF51126">
    <property type="entry name" value="Pectin lyase-like"/>
    <property type="match status" value="1"/>
</dbReference>
<dbReference type="GO" id="GO:0071555">
    <property type="term" value="P:cell wall organization"/>
    <property type="evidence" value="ECO:0007669"/>
    <property type="project" value="UniProtKB-KW"/>
</dbReference>